<evidence type="ECO:0000256" key="2">
    <source>
        <dbReference type="ARBA" id="ARBA00005417"/>
    </source>
</evidence>
<dbReference type="EMBL" id="DVGA01000101">
    <property type="protein sequence ID" value="HIQ79396.1"/>
    <property type="molecule type" value="Genomic_DNA"/>
</dbReference>
<dbReference type="GO" id="GO:0016887">
    <property type="term" value="F:ATP hydrolysis activity"/>
    <property type="evidence" value="ECO:0007669"/>
    <property type="project" value="InterPro"/>
</dbReference>
<keyword evidence="3" id="KW-0813">Transport</keyword>
<dbReference type="Gene3D" id="3.40.50.300">
    <property type="entry name" value="P-loop containing nucleotide triphosphate hydrolases"/>
    <property type="match status" value="1"/>
</dbReference>
<dbReference type="Proteomes" id="UP000824262">
    <property type="component" value="Unassembled WGS sequence"/>
</dbReference>
<comment type="similarity">
    <text evidence="2">Belongs to the ABC transporter superfamily.</text>
</comment>
<evidence type="ECO:0000256" key="7">
    <source>
        <dbReference type="ARBA" id="ARBA00022840"/>
    </source>
</evidence>
<accession>A0A9D0ZH94</accession>
<feature type="domain" description="ABC transporter" evidence="10">
    <location>
        <begin position="7"/>
        <end position="249"/>
    </location>
</feature>
<comment type="caution">
    <text evidence="11">The sequence shown here is derived from an EMBL/GenBank/DDBJ whole genome shotgun (WGS) entry which is preliminary data.</text>
</comment>
<dbReference type="Pfam" id="PF08352">
    <property type="entry name" value="oligo_HPY"/>
    <property type="match status" value="1"/>
</dbReference>
<dbReference type="Pfam" id="PF00005">
    <property type="entry name" value="ABC_tran"/>
    <property type="match status" value="1"/>
</dbReference>
<evidence type="ECO:0000256" key="9">
    <source>
        <dbReference type="ARBA" id="ARBA00023136"/>
    </source>
</evidence>
<keyword evidence="7 11" id="KW-0067">ATP-binding</keyword>
<reference evidence="11" key="1">
    <citation type="submission" date="2020-10" db="EMBL/GenBank/DDBJ databases">
        <authorList>
            <person name="Gilroy R."/>
        </authorList>
    </citation>
    <scope>NUCLEOTIDE SEQUENCE</scope>
    <source>
        <strain evidence="11">ChiBcolR7-354</strain>
    </source>
</reference>
<dbReference type="GO" id="GO:0005886">
    <property type="term" value="C:plasma membrane"/>
    <property type="evidence" value="ECO:0007669"/>
    <property type="project" value="UniProtKB-SubCell"/>
</dbReference>
<reference evidence="11" key="2">
    <citation type="journal article" date="2021" name="PeerJ">
        <title>Extensive microbial diversity within the chicken gut microbiome revealed by metagenomics and culture.</title>
        <authorList>
            <person name="Gilroy R."/>
            <person name="Ravi A."/>
            <person name="Getino M."/>
            <person name="Pursley I."/>
            <person name="Horton D.L."/>
            <person name="Alikhan N.F."/>
            <person name="Baker D."/>
            <person name="Gharbi K."/>
            <person name="Hall N."/>
            <person name="Watson M."/>
            <person name="Adriaenssens E.M."/>
            <person name="Foster-Nyarko E."/>
            <person name="Jarju S."/>
            <person name="Secka A."/>
            <person name="Antonio M."/>
            <person name="Oren A."/>
            <person name="Chaudhuri R.R."/>
            <person name="La Ragione R."/>
            <person name="Hildebrand F."/>
            <person name="Pallen M.J."/>
        </authorList>
    </citation>
    <scope>NUCLEOTIDE SEQUENCE</scope>
    <source>
        <strain evidence="11">ChiBcolR7-354</strain>
    </source>
</reference>
<comment type="subcellular location">
    <subcellularLocation>
        <location evidence="1">Cell membrane</location>
        <topology evidence="1">Peripheral membrane protein</topology>
    </subcellularLocation>
</comment>
<keyword evidence="6" id="KW-0547">Nucleotide-binding</keyword>
<dbReference type="PROSITE" id="PS00211">
    <property type="entry name" value="ABC_TRANSPORTER_1"/>
    <property type="match status" value="1"/>
</dbReference>
<evidence type="ECO:0000256" key="4">
    <source>
        <dbReference type="ARBA" id="ARBA00022475"/>
    </source>
</evidence>
<evidence type="ECO:0000256" key="5">
    <source>
        <dbReference type="ARBA" id="ARBA00022519"/>
    </source>
</evidence>
<dbReference type="SMART" id="SM00382">
    <property type="entry name" value="AAA"/>
    <property type="match status" value="1"/>
</dbReference>
<keyword evidence="5" id="KW-0997">Cell inner membrane</keyword>
<dbReference type="AlphaFoldDB" id="A0A9D0ZH94"/>
<dbReference type="GO" id="GO:0015833">
    <property type="term" value="P:peptide transport"/>
    <property type="evidence" value="ECO:0007669"/>
    <property type="project" value="InterPro"/>
</dbReference>
<dbReference type="InterPro" id="IPR003593">
    <property type="entry name" value="AAA+_ATPase"/>
</dbReference>
<dbReference type="InterPro" id="IPR017871">
    <property type="entry name" value="ABC_transporter-like_CS"/>
</dbReference>
<evidence type="ECO:0000259" key="10">
    <source>
        <dbReference type="PROSITE" id="PS50893"/>
    </source>
</evidence>
<dbReference type="PANTHER" id="PTHR43297:SF14">
    <property type="entry name" value="ATPASE AAA-TYPE CORE DOMAIN-CONTAINING PROTEIN"/>
    <property type="match status" value="1"/>
</dbReference>
<dbReference type="GO" id="GO:0005524">
    <property type="term" value="F:ATP binding"/>
    <property type="evidence" value="ECO:0007669"/>
    <property type="project" value="UniProtKB-KW"/>
</dbReference>
<keyword evidence="9" id="KW-0472">Membrane</keyword>
<dbReference type="SUPFAM" id="SSF52540">
    <property type="entry name" value="P-loop containing nucleoside triphosphate hydrolases"/>
    <property type="match status" value="1"/>
</dbReference>
<dbReference type="InterPro" id="IPR003439">
    <property type="entry name" value="ABC_transporter-like_ATP-bd"/>
</dbReference>
<sequence>MDNAIFEYSSGVIEAALEKSSKVLVDGVSFSIAPGESLSVIGETGSGKTMTALSIMGLLPPNVSELGETVRLGGRVLCEAGRRGLLGLEIVYIPQNGHEFLNPSRRVRHHLYDSLKRAGVPKCGRAALALEKLRGAGFETPEDVIDKYPFQLSGGMAQRVTIAISACSRAKLIIADEPTNGLDSASTSAFMERLDSLFPGAAKLIITHDISVAALCSRTLVLCGGRMMERGASEAVLGRAQHPYTRALTASLVKNGMHETPILRPEAAGCPFRRRCPEGGECSGRNEYHSGKTEWWCGLKP</sequence>
<organism evidence="11 12">
    <name type="scientific">Candidatus Scatomorpha intestinavium</name>
    <dbReference type="NCBI Taxonomy" id="2840922"/>
    <lineage>
        <taxon>Bacteria</taxon>
        <taxon>Bacillati</taxon>
        <taxon>Bacillota</taxon>
        <taxon>Clostridia</taxon>
        <taxon>Eubacteriales</taxon>
        <taxon>Candidatus Scatomorpha</taxon>
    </lineage>
</organism>
<evidence type="ECO:0000256" key="3">
    <source>
        <dbReference type="ARBA" id="ARBA00022448"/>
    </source>
</evidence>
<evidence type="ECO:0000256" key="8">
    <source>
        <dbReference type="ARBA" id="ARBA00022967"/>
    </source>
</evidence>
<dbReference type="PROSITE" id="PS50893">
    <property type="entry name" value="ABC_TRANSPORTER_2"/>
    <property type="match status" value="1"/>
</dbReference>
<dbReference type="InterPro" id="IPR013563">
    <property type="entry name" value="Oligopep_ABC_C"/>
</dbReference>
<gene>
    <name evidence="11" type="ORF">IAB77_09105</name>
</gene>
<evidence type="ECO:0000256" key="6">
    <source>
        <dbReference type="ARBA" id="ARBA00022741"/>
    </source>
</evidence>
<proteinExistence type="inferred from homology"/>
<dbReference type="InterPro" id="IPR050388">
    <property type="entry name" value="ABC_Ni/Peptide_Import"/>
</dbReference>
<evidence type="ECO:0000313" key="11">
    <source>
        <dbReference type="EMBL" id="HIQ79396.1"/>
    </source>
</evidence>
<protein>
    <submittedName>
        <fullName evidence="11">ABC transporter ATP-binding protein</fullName>
    </submittedName>
</protein>
<evidence type="ECO:0000313" key="12">
    <source>
        <dbReference type="Proteomes" id="UP000824262"/>
    </source>
</evidence>
<name>A0A9D0ZH94_9FIRM</name>
<dbReference type="InterPro" id="IPR027417">
    <property type="entry name" value="P-loop_NTPase"/>
</dbReference>
<keyword evidence="8" id="KW-1278">Translocase</keyword>
<dbReference type="PANTHER" id="PTHR43297">
    <property type="entry name" value="OLIGOPEPTIDE TRANSPORT ATP-BINDING PROTEIN APPD"/>
    <property type="match status" value="1"/>
</dbReference>
<evidence type="ECO:0000256" key="1">
    <source>
        <dbReference type="ARBA" id="ARBA00004202"/>
    </source>
</evidence>
<keyword evidence="4" id="KW-1003">Cell membrane</keyword>